<keyword evidence="10" id="KW-1185">Reference proteome</keyword>
<dbReference type="KEGG" id="cfh:C1707_02400"/>
<dbReference type="EC" id="3.1.-.-" evidence="6"/>
<dbReference type="GO" id="GO:0004519">
    <property type="term" value="F:endonuclease activity"/>
    <property type="evidence" value="ECO:0007669"/>
    <property type="project" value="UniProtKB-KW"/>
</dbReference>
<sequence length="134" mass="16068">MVDRISPERRSWLMARVKGQNTLPEIIVRRMAHSLGYRFRLHVRELPGSPDLVFPRRRAVVFVHGCFWHRHDGCRKATSPKSREDFWNEKFERNVARDRRVKSELELMGWRVLVVWECETRDPEKLALDLQAFL</sequence>
<dbReference type="REBASE" id="278878">
    <property type="entry name" value="V.CflRHGG3ORF2405P"/>
</dbReference>
<dbReference type="EMBL" id="PJRQ01000008">
    <property type="protein sequence ID" value="PLR19137.1"/>
    <property type="molecule type" value="Genomic_DNA"/>
</dbReference>
<dbReference type="PIRSF" id="PIRSF018267">
    <property type="entry name" value="VSR_endonuc"/>
    <property type="match status" value="1"/>
</dbReference>
<dbReference type="OrthoDB" id="9801520at2"/>
<comment type="similarity">
    <text evidence="6">Belongs to the vsr family.</text>
</comment>
<dbReference type="InterPro" id="IPR011335">
    <property type="entry name" value="Restrct_endonuc-II-like"/>
</dbReference>
<reference evidence="7 10" key="2">
    <citation type="submission" date="2018-01" db="EMBL/GenBank/DDBJ databases">
        <title>Complete genome sequence of Caulobacter flavus RHGG3.</title>
        <authorList>
            <person name="Yang E."/>
        </authorList>
    </citation>
    <scope>NUCLEOTIDE SEQUENCE [LARGE SCALE GENOMIC DNA]</scope>
    <source>
        <strain evidence="7 10">RHGG3</strain>
    </source>
</reference>
<dbReference type="GO" id="GO:0006298">
    <property type="term" value="P:mismatch repair"/>
    <property type="evidence" value="ECO:0007669"/>
    <property type="project" value="UniProtKB-UniRule"/>
</dbReference>
<dbReference type="Proteomes" id="UP000281192">
    <property type="component" value="Chromosome"/>
</dbReference>
<evidence type="ECO:0000313" key="8">
    <source>
        <dbReference type="EMBL" id="PLR19137.1"/>
    </source>
</evidence>
<evidence type="ECO:0000256" key="4">
    <source>
        <dbReference type="ARBA" id="ARBA00022801"/>
    </source>
</evidence>
<keyword evidence="1 6" id="KW-0540">Nuclease</keyword>
<keyword evidence="3 6" id="KW-0227">DNA damage</keyword>
<accession>A0A2N5CZ97</accession>
<evidence type="ECO:0000256" key="2">
    <source>
        <dbReference type="ARBA" id="ARBA00022759"/>
    </source>
</evidence>
<dbReference type="RefSeq" id="WP_101711695.1">
    <property type="nucleotide sequence ID" value="NZ_CP026100.1"/>
</dbReference>
<organism evidence="8 9">
    <name type="scientific">Caulobacter flavus</name>
    <dbReference type="NCBI Taxonomy" id="1679497"/>
    <lineage>
        <taxon>Bacteria</taxon>
        <taxon>Pseudomonadati</taxon>
        <taxon>Pseudomonadota</taxon>
        <taxon>Alphaproteobacteria</taxon>
        <taxon>Caulobacterales</taxon>
        <taxon>Caulobacteraceae</taxon>
        <taxon>Caulobacter</taxon>
    </lineage>
</organism>
<dbReference type="EMBL" id="CP026100">
    <property type="protein sequence ID" value="AYV45183.1"/>
    <property type="molecule type" value="Genomic_DNA"/>
</dbReference>
<evidence type="ECO:0000313" key="9">
    <source>
        <dbReference type="Proteomes" id="UP000234483"/>
    </source>
</evidence>
<evidence type="ECO:0000256" key="3">
    <source>
        <dbReference type="ARBA" id="ARBA00022763"/>
    </source>
</evidence>
<dbReference type="InterPro" id="IPR004603">
    <property type="entry name" value="DNA_mismatch_endonuc_vsr"/>
</dbReference>
<keyword evidence="4 6" id="KW-0378">Hydrolase</keyword>
<dbReference type="GO" id="GO:0016787">
    <property type="term" value="F:hydrolase activity"/>
    <property type="evidence" value="ECO:0007669"/>
    <property type="project" value="UniProtKB-KW"/>
</dbReference>
<evidence type="ECO:0000313" key="10">
    <source>
        <dbReference type="Proteomes" id="UP000281192"/>
    </source>
</evidence>
<dbReference type="Pfam" id="PF03852">
    <property type="entry name" value="Vsr"/>
    <property type="match status" value="1"/>
</dbReference>
<reference evidence="8 9" key="1">
    <citation type="submission" date="2017-12" db="EMBL/GenBank/DDBJ databases">
        <title>The genome sequence of Caulobacter flavus CGMCC1 15093.</title>
        <authorList>
            <person name="Gao J."/>
            <person name="Mao X."/>
            <person name="Sun J."/>
        </authorList>
    </citation>
    <scope>NUCLEOTIDE SEQUENCE [LARGE SCALE GENOMIC DNA]</scope>
    <source>
        <strain evidence="8 9">CGMCC1 15093</strain>
    </source>
</reference>
<keyword evidence="5 6" id="KW-0234">DNA repair</keyword>
<proteinExistence type="inferred from homology"/>
<evidence type="ECO:0000256" key="5">
    <source>
        <dbReference type="ARBA" id="ARBA00023204"/>
    </source>
</evidence>
<dbReference type="CDD" id="cd00221">
    <property type="entry name" value="Vsr"/>
    <property type="match status" value="1"/>
</dbReference>
<evidence type="ECO:0000256" key="1">
    <source>
        <dbReference type="ARBA" id="ARBA00022722"/>
    </source>
</evidence>
<keyword evidence="2 6" id="KW-0255">Endonuclease</keyword>
<protein>
    <recommendedName>
        <fullName evidence="6">Very short patch repair endonuclease</fullName>
        <ecNumber evidence="6">3.1.-.-</ecNumber>
    </recommendedName>
</protein>
<comment type="function">
    <text evidence="6">May nick specific sequences that contain T:G mispairs resulting from m5C-deamination.</text>
</comment>
<dbReference type="Gene3D" id="3.40.960.10">
    <property type="entry name" value="VSR Endonuclease"/>
    <property type="match status" value="1"/>
</dbReference>
<dbReference type="Proteomes" id="UP000234483">
    <property type="component" value="Unassembled WGS sequence"/>
</dbReference>
<dbReference type="NCBIfam" id="TIGR00632">
    <property type="entry name" value="vsr"/>
    <property type="match status" value="1"/>
</dbReference>
<name>A0A2N5CZ97_9CAUL</name>
<dbReference type="AlphaFoldDB" id="A0A2N5CZ97"/>
<evidence type="ECO:0000256" key="6">
    <source>
        <dbReference type="PIRNR" id="PIRNR018267"/>
    </source>
</evidence>
<dbReference type="SUPFAM" id="SSF52980">
    <property type="entry name" value="Restriction endonuclease-like"/>
    <property type="match status" value="1"/>
</dbReference>
<gene>
    <name evidence="7" type="ORF">C1707_02400</name>
    <name evidence="8" type="ORF">CFHF_03770</name>
</gene>
<evidence type="ECO:0000313" key="7">
    <source>
        <dbReference type="EMBL" id="AYV45183.1"/>
    </source>
</evidence>